<reference evidence="3 4" key="1">
    <citation type="submission" date="2016-09" db="EMBL/GenBank/DDBJ databases">
        <title>Extensive genetic diversity and differential bi-allelic expression allows diatom success in the polar Southern Ocean.</title>
        <authorList>
            <consortium name="DOE Joint Genome Institute"/>
            <person name="Mock T."/>
            <person name="Otillar R.P."/>
            <person name="Strauss J."/>
            <person name="Dupont C."/>
            <person name="Frickenhaus S."/>
            <person name="Maumus F."/>
            <person name="Mcmullan M."/>
            <person name="Sanges R."/>
            <person name="Schmutz J."/>
            <person name="Toseland A."/>
            <person name="Valas R."/>
            <person name="Veluchamy A."/>
            <person name="Ward B.J."/>
            <person name="Allen A."/>
            <person name="Barry K."/>
            <person name="Falciatore A."/>
            <person name="Ferrante M."/>
            <person name="Fortunato A.E."/>
            <person name="Gloeckner G."/>
            <person name="Gruber A."/>
            <person name="Hipkin R."/>
            <person name="Janech M."/>
            <person name="Kroth P."/>
            <person name="Leese F."/>
            <person name="Lindquist E."/>
            <person name="Lyon B.R."/>
            <person name="Martin J."/>
            <person name="Mayer C."/>
            <person name="Parker M."/>
            <person name="Quesneville H."/>
            <person name="Raymond J."/>
            <person name="Uhlig C."/>
            <person name="Valentin K.U."/>
            <person name="Worden A.Z."/>
            <person name="Armbrust E.V."/>
            <person name="Bowler C."/>
            <person name="Green B."/>
            <person name="Moulton V."/>
            <person name="Van Oosterhout C."/>
            <person name="Grigoriev I."/>
        </authorList>
    </citation>
    <scope>NUCLEOTIDE SEQUENCE [LARGE SCALE GENOMIC DNA]</scope>
    <source>
        <strain evidence="3 4">CCMP1102</strain>
    </source>
</reference>
<sequence length="299" mass="34137">MSIIDWWIHCSNLRQVDYHHQFQNEVIFLYQKLEDNRQNYHSVVDNYHPNGMSYMHKHHHHIQDNSNIINQNTPTLDEETTAIGPIEDKRREKYGVTGPITGPVIDKDSNDSKDTNTNKDVFNKLKKKKKKKKNLRHPPSSSSTDTDTDFVPLPLEIEGVDSSHEVIIKSSKDSTANKHKRPEIITCGDGVTVGFLNDDYCDCPYDGLDEPDTSACSNVLVSKLKFSCGRRNNNDNGNHGNGGGDMSKLKTTTKWIYSSRVNDGIIDCPDGSDEYGYIIAEQHNQQHEHEHEQQHEQHQ</sequence>
<proteinExistence type="predicted"/>
<dbReference type="Pfam" id="PF12999">
    <property type="entry name" value="PRKCSH-like"/>
    <property type="match status" value="1"/>
</dbReference>
<dbReference type="Proteomes" id="UP000095751">
    <property type="component" value="Unassembled WGS sequence"/>
</dbReference>
<evidence type="ECO:0000313" key="4">
    <source>
        <dbReference type="Proteomes" id="UP000095751"/>
    </source>
</evidence>
<dbReference type="AlphaFoldDB" id="A0A1E7EZ51"/>
<feature type="compositionally biased region" description="Basic and acidic residues" evidence="1">
    <location>
        <begin position="105"/>
        <end position="123"/>
    </location>
</feature>
<dbReference type="EMBL" id="KV784369">
    <property type="protein sequence ID" value="OEU11075.1"/>
    <property type="molecule type" value="Genomic_DNA"/>
</dbReference>
<dbReference type="InterPro" id="IPR039794">
    <property type="entry name" value="Gtb1-like"/>
</dbReference>
<evidence type="ECO:0000313" key="3">
    <source>
        <dbReference type="EMBL" id="OEU11075.1"/>
    </source>
</evidence>
<organism evidence="3 4">
    <name type="scientific">Fragilariopsis cylindrus CCMP1102</name>
    <dbReference type="NCBI Taxonomy" id="635003"/>
    <lineage>
        <taxon>Eukaryota</taxon>
        <taxon>Sar</taxon>
        <taxon>Stramenopiles</taxon>
        <taxon>Ochrophyta</taxon>
        <taxon>Bacillariophyta</taxon>
        <taxon>Bacillariophyceae</taxon>
        <taxon>Bacillariophycidae</taxon>
        <taxon>Bacillariales</taxon>
        <taxon>Bacillariaceae</taxon>
        <taxon>Fragilariopsis</taxon>
    </lineage>
</organism>
<keyword evidence="4" id="KW-1185">Reference proteome</keyword>
<dbReference type="OrthoDB" id="28322at2759"/>
<dbReference type="KEGG" id="fcy:FRACYDRAFT_246179"/>
<accession>A0A1E7EZ51</accession>
<dbReference type="GO" id="GO:0006491">
    <property type="term" value="P:N-glycan processing"/>
    <property type="evidence" value="ECO:0007669"/>
    <property type="project" value="TreeGrafter"/>
</dbReference>
<feature type="compositionally biased region" description="Basic residues" evidence="1">
    <location>
        <begin position="124"/>
        <end position="136"/>
    </location>
</feature>
<feature type="region of interest" description="Disordered" evidence="1">
    <location>
        <begin position="82"/>
        <end position="150"/>
    </location>
</feature>
<feature type="domain" description="Glucosidase II beta subunit N-terminal" evidence="2">
    <location>
        <begin position="194"/>
        <end position="297"/>
    </location>
</feature>
<dbReference type="PANTHER" id="PTHR12630:SF1">
    <property type="entry name" value="GLUCOSIDASE 2 SUBUNIT BETA"/>
    <property type="match status" value="1"/>
</dbReference>
<dbReference type="InParanoid" id="A0A1E7EZ51"/>
<name>A0A1E7EZ51_9STRA</name>
<dbReference type="InterPro" id="IPR028146">
    <property type="entry name" value="PRKCSH_N"/>
</dbReference>
<dbReference type="PANTHER" id="PTHR12630">
    <property type="entry name" value="N-LINKED OLIGOSACCHARIDE PROCESSING"/>
    <property type="match status" value="1"/>
</dbReference>
<evidence type="ECO:0000256" key="1">
    <source>
        <dbReference type="SAM" id="MobiDB-lite"/>
    </source>
</evidence>
<gene>
    <name evidence="3" type="ORF">FRACYDRAFT_246179</name>
</gene>
<protein>
    <recommendedName>
        <fullName evidence="2">Glucosidase II beta subunit N-terminal domain-containing protein</fullName>
    </recommendedName>
</protein>
<evidence type="ECO:0000259" key="2">
    <source>
        <dbReference type="Pfam" id="PF12999"/>
    </source>
</evidence>
<dbReference type="GO" id="GO:0017177">
    <property type="term" value="C:glucosidase II complex"/>
    <property type="evidence" value="ECO:0007669"/>
    <property type="project" value="TreeGrafter"/>
</dbReference>